<organism evidence="5">
    <name type="scientific">Oncocephalus sp</name>
    <dbReference type="NCBI Taxonomy" id="2944721"/>
    <lineage>
        <taxon>Eukaryota</taxon>
        <taxon>Metazoa</taxon>
        <taxon>Ecdysozoa</taxon>
        <taxon>Arthropoda</taxon>
        <taxon>Hexapoda</taxon>
        <taxon>Insecta</taxon>
        <taxon>Pterygota</taxon>
        <taxon>Neoptera</taxon>
        <taxon>Paraneoptera</taxon>
        <taxon>Hemiptera</taxon>
        <taxon>Heteroptera</taxon>
        <taxon>Panheteroptera</taxon>
        <taxon>Cimicomorpha</taxon>
        <taxon>Reduviidae</taxon>
        <taxon>Stenopodainae</taxon>
        <taxon>Oncocephalus</taxon>
    </lineage>
</organism>
<keyword evidence="5" id="KW-0378">Hydrolase</keyword>
<name>A0AB38ZES7_9HEMI</name>
<evidence type="ECO:0000256" key="1">
    <source>
        <dbReference type="ARBA" id="ARBA00023157"/>
    </source>
</evidence>
<dbReference type="Gene3D" id="2.40.10.10">
    <property type="entry name" value="Trypsin-like serine proteases"/>
    <property type="match status" value="1"/>
</dbReference>
<dbReference type="InterPro" id="IPR009003">
    <property type="entry name" value="Peptidase_S1_PA"/>
</dbReference>
<dbReference type="InterPro" id="IPR043504">
    <property type="entry name" value="Peptidase_S1_PA_chymotrypsin"/>
</dbReference>
<dbReference type="InterPro" id="IPR018114">
    <property type="entry name" value="TRYPSIN_HIS"/>
</dbReference>
<evidence type="ECO:0000259" key="4">
    <source>
        <dbReference type="PROSITE" id="PS50240"/>
    </source>
</evidence>
<dbReference type="InterPro" id="IPR001254">
    <property type="entry name" value="Trypsin_dom"/>
</dbReference>
<dbReference type="SUPFAM" id="SSF50494">
    <property type="entry name" value="Trypsin-like serine proteases"/>
    <property type="match status" value="1"/>
</dbReference>
<feature type="signal peptide" evidence="3">
    <location>
        <begin position="1"/>
        <end position="20"/>
    </location>
</feature>
<feature type="domain" description="Peptidase S1" evidence="4">
    <location>
        <begin position="174"/>
        <end position="409"/>
    </location>
</feature>
<dbReference type="AlphaFoldDB" id="A0AB38ZES7"/>
<dbReference type="EMBL" id="PP517547">
    <property type="protein sequence ID" value="WXI02797.1"/>
    <property type="molecule type" value="mRNA"/>
</dbReference>
<dbReference type="PROSITE" id="PS50240">
    <property type="entry name" value="TRYPSIN_DOM"/>
    <property type="match status" value="1"/>
</dbReference>
<dbReference type="CDD" id="cd00190">
    <property type="entry name" value="Tryp_SPc"/>
    <property type="match status" value="1"/>
</dbReference>
<dbReference type="PANTHER" id="PTHR24256">
    <property type="entry name" value="TRYPTASE-RELATED"/>
    <property type="match status" value="1"/>
</dbReference>
<evidence type="ECO:0000256" key="2">
    <source>
        <dbReference type="ARBA" id="ARBA00024195"/>
    </source>
</evidence>
<dbReference type="GO" id="GO:0006508">
    <property type="term" value="P:proteolysis"/>
    <property type="evidence" value="ECO:0007669"/>
    <property type="project" value="UniProtKB-KW"/>
</dbReference>
<dbReference type="PRINTS" id="PR00722">
    <property type="entry name" value="CHYMOTRYPSIN"/>
</dbReference>
<dbReference type="Pfam" id="PF00089">
    <property type="entry name" value="Trypsin"/>
    <property type="match status" value="1"/>
</dbReference>
<evidence type="ECO:0000313" key="5">
    <source>
        <dbReference type="EMBL" id="WXI02797.1"/>
    </source>
</evidence>
<comment type="similarity">
    <text evidence="2">Belongs to the peptidase S1 family. CLIP subfamily.</text>
</comment>
<proteinExistence type="evidence at transcript level"/>
<dbReference type="PROSITE" id="PS00134">
    <property type="entry name" value="TRYPSIN_HIS"/>
    <property type="match status" value="1"/>
</dbReference>
<dbReference type="GO" id="GO:0004252">
    <property type="term" value="F:serine-type endopeptidase activity"/>
    <property type="evidence" value="ECO:0007669"/>
    <property type="project" value="InterPro"/>
</dbReference>
<dbReference type="InterPro" id="IPR051487">
    <property type="entry name" value="Ser/Thr_Proteases_Immune/Dev"/>
</dbReference>
<accession>A0AB38ZES7</accession>
<sequence length="430" mass="47918">MKIYILLAIVLACFIDGIRSTEEELVKLKAPGIAQRIKKPMGRFPNYDHTWILESTPGTNISFQCEISLQGGKKECGQNVLIFNDGVNEHKFCNFFVFELFSQTNNAEIRLKLDDKGIGGMDCLVQSVTGPNANEYKNIVSAEDEDSSEYGVTAGTKKTSCKCGWSNKGSGGRIMHGKAARVNEFPWLVHLHILHEMGPFRYATSCGGSILTPRHVLTAAHCVVAENTRVVAKPGNLILVLAEHYTEQKNRDKKLLTGEKIFVKQLYLEKGLEYDDIAIVYTKETIEYNDLIGPICIEPKPSPVLHKNLIIMGWGMTEEGGPSNYLRKAKARVMDLSVCGMKPWDVCTATSPSSLCVGDSGGPLVWRDPETNRYTQVALVSKVRPDCKGGASASTMVSYYYDWIQEVIKENEPSFETCHKVEEENDEEEE</sequence>
<dbReference type="SMART" id="SM00020">
    <property type="entry name" value="Tryp_SPc"/>
    <property type="match status" value="1"/>
</dbReference>
<keyword evidence="1" id="KW-1015">Disulfide bond</keyword>
<protein>
    <submittedName>
        <fullName evidence="5">Venom S1 protease 45</fullName>
    </submittedName>
</protein>
<keyword evidence="5" id="KW-0645">Protease</keyword>
<evidence type="ECO:0000256" key="3">
    <source>
        <dbReference type="SAM" id="SignalP"/>
    </source>
</evidence>
<feature type="chain" id="PRO_5044329982" evidence="3">
    <location>
        <begin position="21"/>
        <end position="430"/>
    </location>
</feature>
<keyword evidence="3" id="KW-0732">Signal</keyword>
<dbReference type="InterPro" id="IPR001314">
    <property type="entry name" value="Peptidase_S1A"/>
</dbReference>
<reference evidence="5" key="1">
    <citation type="submission" date="2024-03" db="EMBL/GenBank/DDBJ databases">
        <title>Venom adaptation and exaptation during the trophic switch to blood-feeding by kissing bugs (Reduviidae: Triatominae).</title>
        <authorList>
            <person name="Zdenek C.N."/>
            <person name="Cardoso F.C."/>
            <person name="Robinson S.D."/>
            <person name="Mercedes R.S."/>
            <person name="Raidjoe E.R."/>
            <person name="Hernandez-Vargas M.J."/>
            <person name="Jin J."/>
            <person name="Corzo G."/>
            <person name="Vetter I."/>
            <person name="King G.F."/>
            <person name="Fry B.G."/>
            <person name="Walker A."/>
        </authorList>
    </citation>
    <scope>NUCLEOTIDE SEQUENCE</scope>
</reference>